<keyword evidence="1" id="KW-0597">Phosphoprotein</keyword>
<dbReference type="InterPro" id="IPR011006">
    <property type="entry name" value="CheY-like_superfamily"/>
</dbReference>
<sequence length="161" mass="16999">MSEQTGQTGQAEHAEESGGAPAQPAGPTETLKVLLYSDDRTVRTEVRLALGRRVARDLPEIEVLEVATQPAVVRTLDQPGIDLVILDGEAAPGGMGICRQLKDEIWECPPVLVLTGRPDDAWLATWSRADAAVPHPIDPIRLPAAVAALLRSGRTAAVSGG</sequence>
<dbReference type="SUPFAM" id="SSF52172">
    <property type="entry name" value="CheY-like"/>
    <property type="match status" value="1"/>
</dbReference>
<evidence type="ECO:0000313" key="4">
    <source>
        <dbReference type="EMBL" id="MBA8794371.1"/>
    </source>
</evidence>
<evidence type="ECO:0000256" key="2">
    <source>
        <dbReference type="SAM" id="MobiDB-lite"/>
    </source>
</evidence>
<name>A0A7W3P5U8_9ACTN</name>
<keyword evidence="5" id="KW-1185">Reference proteome</keyword>
<dbReference type="AlphaFoldDB" id="A0A7W3P5U8"/>
<evidence type="ECO:0000313" key="5">
    <source>
        <dbReference type="Proteomes" id="UP000523079"/>
    </source>
</evidence>
<dbReference type="PROSITE" id="PS50110">
    <property type="entry name" value="RESPONSE_REGULATORY"/>
    <property type="match status" value="1"/>
</dbReference>
<feature type="modified residue" description="4-aspartylphosphate" evidence="1">
    <location>
        <position position="87"/>
    </location>
</feature>
<protein>
    <submittedName>
        <fullName evidence="4">DNA-binding response OmpR family regulator</fullName>
    </submittedName>
</protein>
<dbReference type="InterPro" id="IPR001789">
    <property type="entry name" value="Sig_transdc_resp-reg_receiver"/>
</dbReference>
<evidence type="ECO:0000256" key="1">
    <source>
        <dbReference type="PROSITE-ProRule" id="PRU00169"/>
    </source>
</evidence>
<accession>A0A7W3P5U8</accession>
<feature type="region of interest" description="Disordered" evidence="2">
    <location>
        <begin position="1"/>
        <end position="27"/>
    </location>
</feature>
<dbReference type="Proteomes" id="UP000523079">
    <property type="component" value="Unassembled WGS sequence"/>
</dbReference>
<feature type="domain" description="Response regulatory" evidence="3">
    <location>
        <begin position="32"/>
        <end position="150"/>
    </location>
</feature>
<keyword evidence="4" id="KW-0238">DNA-binding</keyword>
<dbReference type="SMART" id="SM00448">
    <property type="entry name" value="REC"/>
    <property type="match status" value="1"/>
</dbReference>
<comment type="caution">
    <text evidence="4">The sequence shown here is derived from an EMBL/GenBank/DDBJ whole genome shotgun (WGS) entry which is preliminary data.</text>
</comment>
<proteinExistence type="predicted"/>
<reference evidence="4 5" key="1">
    <citation type="submission" date="2020-07" db="EMBL/GenBank/DDBJ databases">
        <title>Sequencing the genomes of 1000 actinobacteria strains.</title>
        <authorList>
            <person name="Klenk H.-P."/>
        </authorList>
    </citation>
    <scope>NUCLEOTIDE SEQUENCE [LARGE SCALE GENOMIC DNA]</scope>
    <source>
        <strain evidence="4 5">DSM 100723</strain>
    </source>
</reference>
<dbReference type="Gene3D" id="3.40.50.2300">
    <property type="match status" value="1"/>
</dbReference>
<organism evidence="4 5">
    <name type="scientific">Microlunatus kandeliicorticis</name>
    <dbReference type="NCBI Taxonomy" id="1759536"/>
    <lineage>
        <taxon>Bacteria</taxon>
        <taxon>Bacillati</taxon>
        <taxon>Actinomycetota</taxon>
        <taxon>Actinomycetes</taxon>
        <taxon>Propionibacteriales</taxon>
        <taxon>Propionibacteriaceae</taxon>
        <taxon>Microlunatus</taxon>
    </lineage>
</organism>
<dbReference type="RefSeq" id="WP_235970543.1">
    <property type="nucleotide sequence ID" value="NZ_JACGWT010000003.1"/>
</dbReference>
<dbReference type="GO" id="GO:0003677">
    <property type="term" value="F:DNA binding"/>
    <property type="evidence" value="ECO:0007669"/>
    <property type="project" value="UniProtKB-KW"/>
</dbReference>
<feature type="compositionally biased region" description="Polar residues" evidence="2">
    <location>
        <begin position="1"/>
        <end position="10"/>
    </location>
</feature>
<evidence type="ECO:0000259" key="3">
    <source>
        <dbReference type="PROSITE" id="PS50110"/>
    </source>
</evidence>
<gene>
    <name evidence="4" type="ORF">FHX74_001990</name>
</gene>
<dbReference type="GO" id="GO:0000160">
    <property type="term" value="P:phosphorelay signal transduction system"/>
    <property type="evidence" value="ECO:0007669"/>
    <property type="project" value="InterPro"/>
</dbReference>
<dbReference type="EMBL" id="JACGWT010000003">
    <property type="protein sequence ID" value="MBA8794371.1"/>
    <property type="molecule type" value="Genomic_DNA"/>
</dbReference>